<organism evidence="2 3">
    <name type="scientific">Amedibacillus dolichus</name>
    <dbReference type="NCBI Taxonomy" id="31971"/>
    <lineage>
        <taxon>Bacteria</taxon>
        <taxon>Bacillati</taxon>
        <taxon>Bacillota</taxon>
        <taxon>Erysipelotrichia</taxon>
        <taxon>Erysipelotrichales</taxon>
        <taxon>Erysipelotrichaceae</taxon>
        <taxon>Amedibacillus</taxon>
    </lineage>
</organism>
<reference evidence="2" key="1">
    <citation type="submission" date="2021-02" db="EMBL/GenBank/DDBJ databases">
        <title>Infant gut strain persistence is associated with maternal origin, phylogeny, and functional potential including surface adhesion and iron acquisition.</title>
        <authorList>
            <person name="Lou Y.C."/>
        </authorList>
    </citation>
    <scope>NUCLEOTIDE SEQUENCE</scope>
    <source>
        <strain evidence="2">L3_108_103G1_dasL3_108_103G1_concoct_2</strain>
    </source>
</reference>
<dbReference type="RefSeq" id="WP_278640181.1">
    <property type="nucleotide sequence ID" value="NZ_JAGZMZ010000011.1"/>
</dbReference>
<evidence type="ECO:0000313" key="3">
    <source>
        <dbReference type="Proteomes" id="UP000753219"/>
    </source>
</evidence>
<comment type="caution">
    <text evidence="2">The sequence shown here is derived from an EMBL/GenBank/DDBJ whole genome shotgun (WGS) entry which is preliminary data.</text>
</comment>
<accession>A0A943A358</accession>
<name>A0A943A358_9FIRM</name>
<evidence type="ECO:0000256" key="1">
    <source>
        <dbReference type="SAM" id="Phobius"/>
    </source>
</evidence>
<proteinExistence type="predicted"/>
<keyword evidence="1" id="KW-0472">Membrane</keyword>
<gene>
    <name evidence="2" type="ORF">KHZ85_05560</name>
</gene>
<keyword evidence="1" id="KW-0812">Transmembrane</keyword>
<sequence length="196" mass="23965">MENKNILISIGILLLLIAVFSILRYLKQRKIFRFIQTQNFSELEKELDSITTRMLIKPYNRENIRLNMYLMERDKKKINEQFERLYPILKKPLQNQEFLTKMFQHYLFEQDEKRCKKLLGTIQESIQQASILHEAQMLFQIFFENSSAYINELKQKMETMENEQKAMCAYYISLQYENKKDEYHAQKYRELSKRLF</sequence>
<dbReference type="Proteomes" id="UP000753219">
    <property type="component" value="Unassembled WGS sequence"/>
</dbReference>
<dbReference type="EMBL" id="JAGZMZ010000011">
    <property type="protein sequence ID" value="MBS4884215.1"/>
    <property type="molecule type" value="Genomic_DNA"/>
</dbReference>
<keyword evidence="1" id="KW-1133">Transmembrane helix</keyword>
<protein>
    <submittedName>
        <fullName evidence="2">Uncharacterized protein</fullName>
    </submittedName>
</protein>
<dbReference type="AlphaFoldDB" id="A0A943A358"/>
<feature type="transmembrane region" description="Helical" evidence="1">
    <location>
        <begin position="6"/>
        <end position="26"/>
    </location>
</feature>
<evidence type="ECO:0000313" key="2">
    <source>
        <dbReference type="EMBL" id="MBS4884215.1"/>
    </source>
</evidence>